<name>A0ABV7KA85_9HYPH</name>
<keyword evidence="2" id="KW-1185">Reference proteome</keyword>
<evidence type="ECO:0000313" key="1">
    <source>
        <dbReference type="EMBL" id="MFC3206398.1"/>
    </source>
</evidence>
<sequence>MEHPNAGTLTPREVELLARLVERICHKQGIERTSLAGELLAVQVLQLFEQNRDLDEDALMAKISRHA</sequence>
<comment type="caution">
    <text evidence="1">The sequence shown here is derived from an EMBL/GenBank/DDBJ whole genome shotgun (WGS) entry which is preliminary data.</text>
</comment>
<organism evidence="1 2">
    <name type="scientific">Aquamicrobium soli</name>
    <dbReference type="NCBI Taxonomy" id="1811518"/>
    <lineage>
        <taxon>Bacteria</taxon>
        <taxon>Pseudomonadati</taxon>
        <taxon>Pseudomonadota</taxon>
        <taxon>Alphaproteobacteria</taxon>
        <taxon>Hyphomicrobiales</taxon>
        <taxon>Phyllobacteriaceae</taxon>
        <taxon>Aquamicrobium</taxon>
    </lineage>
</organism>
<accession>A0ABV7KA85</accession>
<dbReference type="RefSeq" id="WP_378220208.1">
    <property type="nucleotide sequence ID" value="NZ_JBHRTK010000010.1"/>
</dbReference>
<gene>
    <name evidence="1" type="ORF">ACFOHJ_09275</name>
</gene>
<dbReference type="Proteomes" id="UP001595583">
    <property type="component" value="Unassembled WGS sequence"/>
</dbReference>
<evidence type="ECO:0000313" key="2">
    <source>
        <dbReference type="Proteomes" id="UP001595583"/>
    </source>
</evidence>
<dbReference type="EMBL" id="JBHRTK010000010">
    <property type="protein sequence ID" value="MFC3206398.1"/>
    <property type="molecule type" value="Genomic_DNA"/>
</dbReference>
<reference evidence="2" key="1">
    <citation type="journal article" date="2019" name="Int. J. Syst. Evol. Microbiol.">
        <title>The Global Catalogue of Microorganisms (GCM) 10K type strain sequencing project: providing services to taxonomists for standard genome sequencing and annotation.</title>
        <authorList>
            <consortium name="The Broad Institute Genomics Platform"/>
            <consortium name="The Broad Institute Genome Sequencing Center for Infectious Disease"/>
            <person name="Wu L."/>
            <person name="Ma J."/>
        </authorList>
    </citation>
    <scope>NUCLEOTIDE SEQUENCE [LARGE SCALE GENOMIC DNA]</scope>
    <source>
        <strain evidence="2">KCTC 52165</strain>
    </source>
</reference>
<proteinExistence type="predicted"/>
<protein>
    <submittedName>
        <fullName evidence="1">Uncharacterized protein</fullName>
    </submittedName>
</protein>